<organism evidence="3 4">
    <name type="scientific">Malus domestica</name>
    <name type="common">Apple</name>
    <name type="synonym">Pyrus malus</name>
    <dbReference type="NCBI Taxonomy" id="3750"/>
    <lineage>
        <taxon>Eukaryota</taxon>
        <taxon>Viridiplantae</taxon>
        <taxon>Streptophyta</taxon>
        <taxon>Embryophyta</taxon>
        <taxon>Tracheophyta</taxon>
        <taxon>Spermatophyta</taxon>
        <taxon>Magnoliopsida</taxon>
        <taxon>eudicotyledons</taxon>
        <taxon>Gunneridae</taxon>
        <taxon>Pentapetalae</taxon>
        <taxon>rosids</taxon>
        <taxon>fabids</taxon>
        <taxon>Rosales</taxon>
        <taxon>Rosaceae</taxon>
        <taxon>Amygdaloideae</taxon>
        <taxon>Maleae</taxon>
        <taxon>Malus</taxon>
    </lineage>
</organism>
<keyword evidence="2" id="KW-1133">Transmembrane helix</keyword>
<evidence type="ECO:0000256" key="1">
    <source>
        <dbReference type="SAM" id="MobiDB-lite"/>
    </source>
</evidence>
<accession>A0A498I5X6</accession>
<keyword evidence="4" id="KW-1185">Reference proteome</keyword>
<comment type="caution">
    <text evidence="3">The sequence shown here is derived from an EMBL/GenBank/DDBJ whole genome shotgun (WGS) entry which is preliminary data.</text>
</comment>
<feature type="transmembrane region" description="Helical" evidence="2">
    <location>
        <begin position="52"/>
        <end position="71"/>
    </location>
</feature>
<dbReference type="Proteomes" id="UP000290289">
    <property type="component" value="Chromosome 14"/>
</dbReference>
<evidence type="ECO:0000256" key="2">
    <source>
        <dbReference type="SAM" id="Phobius"/>
    </source>
</evidence>
<sequence>PIGSFNRFTDPSDSTHLQVKRSTSTVWGRSLKLSRENQGKKARGKMAGNTWAYVRIISGTILGGILGFYVMDRAEKSYKEKVQERLRKYEIEMKKREKLDEFEESR</sequence>
<proteinExistence type="predicted"/>
<reference evidence="3 4" key="1">
    <citation type="submission" date="2018-10" db="EMBL/GenBank/DDBJ databases">
        <title>A high-quality apple genome assembly.</title>
        <authorList>
            <person name="Hu J."/>
        </authorList>
    </citation>
    <scope>NUCLEOTIDE SEQUENCE [LARGE SCALE GENOMIC DNA]</scope>
    <source>
        <strain evidence="4">cv. HFTH1</strain>
        <tissue evidence="3">Young leaf</tissue>
    </source>
</reference>
<gene>
    <name evidence="3" type="ORF">DVH24_023621</name>
</gene>
<evidence type="ECO:0000313" key="3">
    <source>
        <dbReference type="EMBL" id="RXH77347.1"/>
    </source>
</evidence>
<protein>
    <submittedName>
        <fullName evidence="3">Uncharacterized protein</fullName>
    </submittedName>
</protein>
<keyword evidence="2" id="KW-0472">Membrane</keyword>
<feature type="region of interest" description="Disordered" evidence="1">
    <location>
        <begin position="1"/>
        <end position="21"/>
    </location>
</feature>
<name>A0A498I5X6_MALDO</name>
<feature type="non-terminal residue" evidence="3">
    <location>
        <position position="1"/>
    </location>
</feature>
<keyword evidence="2" id="KW-0812">Transmembrane</keyword>
<evidence type="ECO:0000313" key="4">
    <source>
        <dbReference type="Proteomes" id="UP000290289"/>
    </source>
</evidence>
<dbReference type="AlphaFoldDB" id="A0A498I5X6"/>
<dbReference type="EMBL" id="RDQH01000340">
    <property type="protein sequence ID" value="RXH77347.1"/>
    <property type="molecule type" value="Genomic_DNA"/>
</dbReference>